<feature type="non-terminal residue" evidence="2">
    <location>
        <position position="153"/>
    </location>
</feature>
<accession>A0A7R9Q3K0</accession>
<dbReference type="Proteomes" id="UP000759131">
    <property type="component" value="Unassembled WGS sequence"/>
</dbReference>
<sequence>MSTDGEKPKTAEEVTDPEVDEELSTLLDSALNEFRVKPKASGKAPDVCEVSAIASGGVVGATSSGLTEDPEVPDLTPNSFEHNLNTDFAKFDEMFSPLINSDPQLKEHWTRLTESCADAANATSDEEFQNSLQETLKTISEKAQTVVGQDNNL</sequence>
<feature type="compositionally biased region" description="Basic and acidic residues" evidence="1">
    <location>
        <begin position="1"/>
        <end position="12"/>
    </location>
</feature>
<protein>
    <recommendedName>
        <fullName evidence="4">Peroxin-19</fullName>
    </recommendedName>
</protein>
<dbReference type="EMBL" id="OC863387">
    <property type="protein sequence ID" value="CAD7630968.1"/>
    <property type="molecule type" value="Genomic_DNA"/>
</dbReference>
<gene>
    <name evidence="2" type="ORF">OSB1V03_LOCUS11379</name>
</gene>
<proteinExistence type="predicted"/>
<keyword evidence="3" id="KW-1185">Reference proteome</keyword>
<dbReference type="EMBL" id="CAJPIZ010008812">
    <property type="protein sequence ID" value="CAG2111398.1"/>
    <property type="molecule type" value="Genomic_DNA"/>
</dbReference>
<evidence type="ECO:0008006" key="4">
    <source>
        <dbReference type="Google" id="ProtNLM"/>
    </source>
</evidence>
<reference evidence="2" key="1">
    <citation type="submission" date="2020-11" db="EMBL/GenBank/DDBJ databases">
        <authorList>
            <person name="Tran Van P."/>
        </authorList>
    </citation>
    <scope>NUCLEOTIDE SEQUENCE</scope>
</reference>
<evidence type="ECO:0000313" key="2">
    <source>
        <dbReference type="EMBL" id="CAD7630968.1"/>
    </source>
</evidence>
<evidence type="ECO:0000256" key="1">
    <source>
        <dbReference type="SAM" id="MobiDB-lite"/>
    </source>
</evidence>
<evidence type="ECO:0000313" key="3">
    <source>
        <dbReference type="Proteomes" id="UP000759131"/>
    </source>
</evidence>
<feature type="region of interest" description="Disordered" evidence="1">
    <location>
        <begin position="1"/>
        <end position="21"/>
    </location>
</feature>
<name>A0A7R9Q3K0_9ACAR</name>
<organism evidence="2">
    <name type="scientific">Medioppia subpectinata</name>
    <dbReference type="NCBI Taxonomy" id="1979941"/>
    <lineage>
        <taxon>Eukaryota</taxon>
        <taxon>Metazoa</taxon>
        <taxon>Ecdysozoa</taxon>
        <taxon>Arthropoda</taxon>
        <taxon>Chelicerata</taxon>
        <taxon>Arachnida</taxon>
        <taxon>Acari</taxon>
        <taxon>Acariformes</taxon>
        <taxon>Sarcoptiformes</taxon>
        <taxon>Oribatida</taxon>
        <taxon>Brachypylina</taxon>
        <taxon>Oppioidea</taxon>
        <taxon>Oppiidae</taxon>
        <taxon>Medioppia</taxon>
    </lineage>
</organism>
<dbReference type="AlphaFoldDB" id="A0A7R9Q3K0"/>